<keyword evidence="3" id="KW-1185">Reference proteome</keyword>
<gene>
    <name evidence="2" type="ORF">COLO4_13926</name>
</gene>
<proteinExistence type="predicted"/>
<sequence length="49" mass="5367">MGKLCCMESDDGGLDLTGIIMVLIIALALMAICIPQPRPTVYAVYRHRC</sequence>
<keyword evidence="1" id="KW-1133">Transmembrane helix</keyword>
<dbReference type="AlphaFoldDB" id="A0A1R3JU67"/>
<comment type="caution">
    <text evidence="2">The sequence shown here is derived from an EMBL/GenBank/DDBJ whole genome shotgun (WGS) entry which is preliminary data.</text>
</comment>
<name>A0A1R3JU67_9ROSI</name>
<reference evidence="3" key="1">
    <citation type="submission" date="2013-09" db="EMBL/GenBank/DDBJ databases">
        <title>Corchorus olitorius genome sequencing.</title>
        <authorList>
            <person name="Alam M."/>
            <person name="Haque M.S."/>
            <person name="Islam M.S."/>
            <person name="Emdad E.M."/>
            <person name="Islam M.M."/>
            <person name="Ahmed B."/>
            <person name="Halim A."/>
            <person name="Hossen Q.M.M."/>
            <person name="Hossain M.Z."/>
            <person name="Ahmed R."/>
            <person name="Khan M.M."/>
            <person name="Islam R."/>
            <person name="Rashid M.M."/>
            <person name="Khan S.A."/>
            <person name="Rahman M.S."/>
            <person name="Alam M."/>
            <person name="Yahiya A.S."/>
            <person name="Khan M.S."/>
            <person name="Azam M.S."/>
            <person name="Haque T."/>
            <person name="Lashkar M.Z.H."/>
            <person name="Akhand A.I."/>
            <person name="Morshed G."/>
            <person name="Roy S."/>
            <person name="Uddin K.S."/>
            <person name="Rabeya T."/>
            <person name="Hossain A.S."/>
            <person name="Chowdhury A."/>
            <person name="Snigdha A.R."/>
            <person name="Mortoza M.S."/>
            <person name="Matin S.A."/>
            <person name="Hoque S.M.E."/>
            <person name="Islam M.K."/>
            <person name="Roy D.K."/>
            <person name="Haider R."/>
            <person name="Moosa M.M."/>
            <person name="Elias S.M."/>
            <person name="Hasan A.M."/>
            <person name="Jahan S."/>
            <person name="Shafiuddin M."/>
            <person name="Mahmood N."/>
            <person name="Shommy N.S."/>
        </authorList>
    </citation>
    <scope>NUCLEOTIDE SEQUENCE [LARGE SCALE GENOMIC DNA]</scope>
    <source>
        <strain evidence="3">cv. O-4</strain>
    </source>
</reference>
<keyword evidence="1" id="KW-0812">Transmembrane</keyword>
<organism evidence="2 3">
    <name type="scientific">Corchorus olitorius</name>
    <dbReference type="NCBI Taxonomy" id="93759"/>
    <lineage>
        <taxon>Eukaryota</taxon>
        <taxon>Viridiplantae</taxon>
        <taxon>Streptophyta</taxon>
        <taxon>Embryophyta</taxon>
        <taxon>Tracheophyta</taxon>
        <taxon>Spermatophyta</taxon>
        <taxon>Magnoliopsida</taxon>
        <taxon>eudicotyledons</taxon>
        <taxon>Gunneridae</taxon>
        <taxon>Pentapetalae</taxon>
        <taxon>rosids</taxon>
        <taxon>malvids</taxon>
        <taxon>Malvales</taxon>
        <taxon>Malvaceae</taxon>
        <taxon>Grewioideae</taxon>
        <taxon>Apeibeae</taxon>
        <taxon>Corchorus</taxon>
    </lineage>
</organism>
<evidence type="ECO:0000313" key="2">
    <source>
        <dbReference type="EMBL" id="OMO98386.1"/>
    </source>
</evidence>
<evidence type="ECO:0000313" key="3">
    <source>
        <dbReference type="Proteomes" id="UP000187203"/>
    </source>
</evidence>
<accession>A0A1R3JU67</accession>
<feature type="transmembrane region" description="Helical" evidence="1">
    <location>
        <begin position="16"/>
        <end position="34"/>
    </location>
</feature>
<evidence type="ECO:0000256" key="1">
    <source>
        <dbReference type="SAM" id="Phobius"/>
    </source>
</evidence>
<protein>
    <submittedName>
        <fullName evidence="2">Uncharacterized protein</fullName>
    </submittedName>
</protein>
<dbReference type="Proteomes" id="UP000187203">
    <property type="component" value="Unassembled WGS sequence"/>
</dbReference>
<dbReference type="EMBL" id="AWUE01015340">
    <property type="protein sequence ID" value="OMO98386.1"/>
    <property type="molecule type" value="Genomic_DNA"/>
</dbReference>
<keyword evidence="1" id="KW-0472">Membrane</keyword>